<dbReference type="Proteomes" id="UP000594263">
    <property type="component" value="Unplaced"/>
</dbReference>
<dbReference type="AlphaFoldDB" id="A0A7N0TK49"/>
<evidence type="ECO:0000256" key="3">
    <source>
        <dbReference type="ARBA" id="ARBA00022692"/>
    </source>
</evidence>
<keyword evidence="3 6" id="KW-0812">Transmembrane</keyword>
<dbReference type="SUPFAM" id="SSF144091">
    <property type="entry name" value="Rhomboid-like"/>
    <property type="match status" value="1"/>
</dbReference>
<dbReference type="GO" id="GO:0016020">
    <property type="term" value="C:membrane"/>
    <property type="evidence" value="ECO:0007669"/>
    <property type="project" value="UniProtKB-SubCell"/>
</dbReference>
<proteinExistence type="inferred from homology"/>
<keyword evidence="6" id="KW-0378">Hydrolase</keyword>
<keyword evidence="6" id="KW-0645">Protease</keyword>
<organism evidence="8 9">
    <name type="scientific">Kalanchoe fedtschenkoi</name>
    <name type="common">Lavender scallops</name>
    <name type="synonym">South American air plant</name>
    <dbReference type="NCBI Taxonomy" id="63787"/>
    <lineage>
        <taxon>Eukaryota</taxon>
        <taxon>Viridiplantae</taxon>
        <taxon>Streptophyta</taxon>
        <taxon>Embryophyta</taxon>
        <taxon>Tracheophyta</taxon>
        <taxon>Spermatophyta</taxon>
        <taxon>Magnoliopsida</taxon>
        <taxon>eudicotyledons</taxon>
        <taxon>Gunneridae</taxon>
        <taxon>Pentapetalae</taxon>
        <taxon>Saxifragales</taxon>
        <taxon>Crassulaceae</taxon>
        <taxon>Kalanchoe</taxon>
    </lineage>
</organism>
<accession>A0A7N0TK49</accession>
<dbReference type="EnsemblPlants" id="Kaladp0039s0370.1.v1.1">
    <property type="protein sequence ID" value="Kaladp0039s0370.1.v1.1"/>
    <property type="gene ID" value="Kaladp0039s0370.v1.1"/>
</dbReference>
<evidence type="ECO:0000313" key="8">
    <source>
        <dbReference type="EnsemblPlants" id="Kaladp0039s0370.1.v1.1"/>
    </source>
</evidence>
<dbReference type="InterPro" id="IPR022764">
    <property type="entry name" value="Peptidase_S54_rhomboid_dom"/>
</dbReference>
<evidence type="ECO:0000256" key="4">
    <source>
        <dbReference type="ARBA" id="ARBA00022989"/>
    </source>
</evidence>
<comment type="similarity">
    <text evidence="2 6">Belongs to the peptidase S54 family.</text>
</comment>
<evidence type="ECO:0000256" key="2">
    <source>
        <dbReference type="ARBA" id="ARBA00009045"/>
    </source>
</evidence>
<feature type="transmembrane region" description="Helical" evidence="6">
    <location>
        <begin position="141"/>
        <end position="161"/>
    </location>
</feature>
<feature type="transmembrane region" description="Helical" evidence="6">
    <location>
        <begin position="324"/>
        <end position="345"/>
    </location>
</feature>
<comment type="catalytic activity">
    <reaction evidence="6">
        <text>Cleaves type-1 transmembrane domains using a catalytic dyad composed of serine and histidine that are contributed by different transmembrane domains.</text>
        <dbReference type="EC" id="3.4.21.105"/>
    </reaction>
</comment>
<dbReference type="GO" id="GO:0004252">
    <property type="term" value="F:serine-type endopeptidase activity"/>
    <property type="evidence" value="ECO:0007669"/>
    <property type="project" value="InterPro"/>
</dbReference>
<evidence type="ECO:0000256" key="6">
    <source>
        <dbReference type="RuleBase" id="RU362115"/>
    </source>
</evidence>
<keyword evidence="4 6" id="KW-1133">Transmembrane helix</keyword>
<evidence type="ECO:0000256" key="1">
    <source>
        <dbReference type="ARBA" id="ARBA00004141"/>
    </source>
</evidence>
<name>A0A7N0TK49_KALFE</name>
<dbReference type="PANTHER" id="PTHR22936:SF75">
    <property type="entry name" value="RHOMBOID-LIKE PROTEIN 8"/>
    <property type="match status" value="1"/>
</dbReference>
<dbReference type="EC" id="3.4.21.105" evidence="6"/>
<protein>
    <recommendedName>
        <fullName evidence="6">RHOMBOID-like protein</fullName>
        <ecNumber evidence="6">3.4.21.105</ecNumber>
    </recommendedName>
</protein>
<feature type="transmembrane region" description="Helical" evidence="6">
    <location>
        <begin position="197"/>
        <end position="215"/>
    </location>
</feature>
<evidence type="ECO:0000313" key="9">
    <source>
        <dbReference type="Proteomes" id="UP000594263"/>
    </source>
</evidence>
<feature type="transmembrane region" description="Helical" evidence="6">
    <location>
        <begin position="227"/>
        <end position="248"/>
    </location>
</feature>
<dbReference type="Pfam" id="PF01694">
    <property type="entry name" value="Rhomboid"/>
    <property type="match status" value="1"/>
</dbReference>
<comment type="subcellular location">
    <subcellularLocation>
        <location evidence="1 6">Membrane</location>
        <topology evidence="1 6">Multi-pass membrane protein</topology>
    </subcellularLocation>
</comment>
<feature type="transmembrane region" description="Helical" evidence="6">
    <location>
        <begin position="173"/>
        <end position="191"/>
    </location>
</feature>
<dbReference type="Gene3D" id="1.20.1540.10">
    <property type="entry name" value="Rhomboid-like"/>
    <property type="match status" value="1"/>
</dbReference>
<evidence type="ECO:0000256" key="5">
    <source>
        <dbReference type="ARBA" id="ARBA00023136"/>
    </source>
</evidence>
<dbReference type="Gramene" id="Kaladp0039s0370.1.v1.1">
    <property type="protein sequence ID" value="Kaladp0039s0370.1.v1.1"/>
    <property type="gene ID" value="Kaladp0039s0370.v1.1"/>
</dbReference>
<keyword evidence="5 6" id="KW-0472">Membrane</keyword>
<dbReference type="InterPro" id="IPR002610">
    <property type="entry name" value="Peptidase_S54_rhomboid-like"/>
</dbReference>
<feature type="transmembrane region" description="Helical" evidence="6">
    <location>
        <begin position="294"/>
        <end position="312"/>
    </location>
</feature>
<keyword evidence="9" id="KW-1185">Reference proteome</keyword>
<dbReference type="InterPro" id="IPR035952">
    <property type="entry name" value="Rhomboid-like_sf"/>
</dbReference>
<feature type="transmembrane region" description="Helical" evidence="6">
    <location>
        <begin position="62"/>
        <end position="81"/>
    </location>
</feature>
<feature type="domain" description="Peptidase S54 rhomboid" evidence="7">
    <location>
        <begin position="131"/>
        <end position="267"/>
    </location>
</feature>
<reference evidence="8" key="1">
    <citation type="submission" date="2021-01" db="UniProtKB">
        <authorList>
            <consortium name="EnsemblPlants"/>
        </authorList>
    </citation>
    <scope>IDENTIFICATION</scope>
</reference>
<sequence>MAEASHTDIVPLTLPLPSVAAMDVEQATDAEIVPLRLSFPSVDDDAPAPASLSDWKKATMPWVLCVFVGFHVVAFVTTMFVNNCGHGHGECVLRSLGRFSFQSLSENPSLGPSASTLDKMGALNQTLIADHQIWRLFTSPLLHAGLIHLLVNLCSVIYVGIHLQQYVGPAWIGLIYILSALCGSLTAAQFLRNRPTVGSSGATFGLLGAMLAALIRDWKSYTNIKFSAVVPLIVLLAVNLILGLLPLINNFANMGGLIAGVLLGFVMPNINDVPESGQDEYGSKKSKLMLKSDTSLLFSVAGGISLSVLRSMNYTQQCQGCQDGISVVQFLGYFFSISLIVVFTVQGQSSDVPAIRDLRSLTKLEARMMAAVKEHDEFSRELIRAGRDGISRNRLRKMEQKLTNMAMASDSARGKFEQTRARVAERTIVDSMEDLLLVIKFLPGVQTIYKSSRLNHNIHRHESDTISAAAEEEDIVLV</sequence>
<dbReference type="GO" id="GO:0006508">
    <property type="term" value="P:proteolysis"/>
    <property type="evidence" value="ECO:0007669"/>
    <property type="project" value="UniProtKB-KW"/>
</dbReference>
<evidence type="ECO:0000259" key="7">
    <source>
        <dbReference type="Pfam" id="PF01694"/>
    </source>
</evidence>
<dbReference type="PANTHER" id="PTHR22936">
    <property type="entry name" value="RHOMBOID-RELATED"/>
    <property type="match status" value="1"/>
</dbReference>
<comment type="function">
    <text evidence="6">Serine protease involved in intramembrane proteolysis.</text>
</comment>
<keyword evidence="6" id="KW-0720">Serine protease</keyword>